<name>A0A177CQE5_9PLEO</name>
<dbReference type="OrthoDB" id="3690364at2759"/>
<sequence length="189" mass="21470">MPSHHLPSIGIPMIYTLGIDASMTPKAPAAFTTRIDRDDTLAGLVKMVHFRYAFTSLMKYQRGIGLQGRASRTLVLNEKLAAIHDRATERELESLVKLFLSTITMEKLSTEDVSGRIIDMHRTSLLYWVHLVHMVGTPFQPEDQPFHHLKFLNIYLGPIPAGWIRLDNFVPGLALPCIKQLYLQDFIET</sequence>
<dbReference type="Proteomes" id="UP000077069">
    <property type="component" value="Unassembled WGS sequence"/>
</dbReference>
<evidence type="ECO:0000313" key="2">
    <source>
        <dbReference type="Proteomes" id="UP000077069"/>
    </source>
</evidence>
<reference evidence="1 2" key="1">
    <citation type="submission" date="2016-05" db="EMBL/GenBank/DDBJ databases">
        <title>Comparative analysis of secretome profiles of manganese(II)-oxidizing ascomycete fungi.</title>
        <authorList>
            <consortium name="DOE Joint Genome Institute"/>
            <person name="Zeiner C.A."/>
            <person name="Purvine S.O."/>
            <person name="Zink E.M."/>
            <person name="Wu S."/>
            <person name="Pasa-Tolic L."/>
            <person name="Chaput D.L."/>
            <person name="Haridas S."/>
            <person name="Grigoriev I.V."/>
            <person name="Santelli C.M."/>
            <person name="Hansel C.M."/>
        </authorList>
    </citation>
    <scope>NUCLEOTIDE SEQUENCE [LARGE SCALE GENOMIC DNA]</scope>
    <source>
        <strain evidence="1 2">AP3s5-JAC2a</strain>
    </source>
</reference>
<evidence type="ECO:0000313" key="1">
    <source>
        <dbReference type="EMBL" id="OAG08999.1"/>
    </source>
</evidence>
<protein>
    <submittedName>
        <fullName evidence="1">Uncharacterized protein</fullName>
    </submittedName>
</protein>
<dbReference type="AlphaFoldDB" id="A0A177CQE5"/>
<dbReference type="EMBL" id="KV441550">
    <property type="protein sequence ID" value="OAG08999.1"/>
    <property type="molecule type" value="Genomic_DNA"/>
</dbReference>
<accession>A0A177CQE5</accession>
<organism evidence="1 2">
    <name type="scientific">Paraphaeosphaeria sporulosa</name>
    <dbReference type="NCBI Taxonomy" id="1460663"/>
    <lineage>
        <taxon>Eukaryota</taxon>
        <taxon>Fungi</taxon>
        <taxon>Dikarya</taxon>
        <taxon>Ascomycota</taxon>
        <taxon>Pezizomycotina</taxon>
        <taxon>Dothideomycetes</taxon>
        <taxon>Pleosporomycetidae</taxon>
        <taxon>Pleosporales</taxon>
        <taxon>Massarineae</taxon>
        <taxon>Didymosphaeriaceae</taxon>
        <taxon>Paraphaeosphaeria</taxon>
    </lineage>
</organism>
<dbReference type="InParanoid" id="A0A177CQE5"/>
<gene>
    <name evidence="1" type="ORF">CC84DRAFT_1174383</name>
</gene>
<keyword evidence="2" id="KW-1185">Reference proteome</keyword>
<dbReference type="GeneID" id="28763578"/>
<dbReference type="RefSeq" id="XP_018039364.1">
    <property type="nucleotide sequence ID" value="XM_018180092.1"/>
</dbReference>
<proteinExistence type="predicted"/>